<dbReference type="Proteomes" id="UP000886785">
    <property type="component" value="Unassembled WGS sequence"/>
</dbReference>
<comment type="catalytic activity">
    <reaction evidence="2">
        <text>ATP + H2O = ADP + phosphate + H(+)</text>
        <dbReference type="Rhea" id="RHEA:13065"/>
        <dbReference type="ChEBI" id="CHEBI:15377"/>
        <dbReference type="ChEBI" id="CHEBI:15378"/>
        <dbReference type="ChEBI" id="CHEBI:30616"/>
        <dbReference type="ChEBI" id="CHEBI:43474"/>
        <dbReference type="ChEBI" id="CHEBI:456216"/>
    </reaction>
</comment>
<evidence type="ECO:0000256" key="4">
    <source>
        <dbReference type="ARBA" id="ARBA00071824"/>
    </source>
</evidence>
<evidence type="ECO:0000259" key="5">
    <source>
        <dbReference type="Pfam" id="PF13614"/>
    </source>
</evidence>
<feature type="domain" description="AAA" evidence="5">
    <location>
        <begin position="3"/>
        <end position="178"/>
    </location>
</feature>
<evidence type="ECO:0000256" key="2">
    <source>
        <dbReference type="ARBA" id="ARBA00049360"/>
    </source>
</evidence>
<evidence type="ECO:0000313" key="7">
    <source>
        <dbReference type="Proteomes" id="UP000886785"/>
    </source>
</evidence>
<dbReference type="EMBL" id="DVHF01000126">
    <property type="protein sequence ID" value="HIR58014.1"/>
    <property type="molecule type" value="Genomic_DNA"/>
</dbReference>
<evidence type="ECO:0000256" key="3">
    <source>
        <dbReference type="ARBA" id="ARBA00062323"/>
    </source>
</evidence>
<dbReference type="Gene3D" id="3.40.50.300">
    <property type="entry name" value="P-loop containing nucleotide triphosphate hydrolases"/>
    <property type="match status" value="1"/>
</dbReference>
<dbReference type="FunFam" id="3.40.50.300:FF:000285">
    <property type="entry name" value="Sporulation initiation inhibitor Soj"/>
    <property type="match status" value="1"/>
</dbReference>
<comment type="caution">
    <text evidence="6">The sequence shown here is derived from an EMBL/GenBank/DDBJ whole genome shotgun (WGS) entry which is preliminary data.</text>
</comment>
<dbReference type="PANTHER" id="PTHR13696:SF52">
    <property type="entry name" value="PARA FAMILY PROTEIN CT_582"/>
    <property type="match status" value="1"/>
</dbReference>
<dbReference type="PANTHER" id="PTHR13696">
    <property type="entry name" value="P-LOOP CONTAINING NUCLEOSIDE TRIPHOSPHATE HYDROLASE"/>
    <property type="match status" value="1"/>
</dbReference>
<evidence type="ECO:0000313" key="6">
    <source>
        <dbReference type="EMBL" id="HIR58014.1"/>
    </source>
</evidence>
<sequence>MGKIIAIANQKGGVGKTTTAVNLAAAMGVKGKKTLLVDVDPQGNSSSGVGVDRRGLGGSVYDVLIGTKKAQEVLLHTKFKKLDLLPSSMDLAAAEIELIEMEHRESVLKNALVPLRESYDYIFLDCPPSLGIITTNALCLADTLLVPIQCEYYALEGLSQLMNSVRRVKRMYNQQLDIEGVLLTMYDGRLNLTQQVVEEVKKYFPRKVFATVIPRAVRLSEAPSFGLPIMYFDKSSKGTFAYEQLAEEIIQLNKNR</sequence>
<protein>
    <recommendedName>
        <fullName evidence="4">Sporulation initiation inhibitor protein Soj</fullName>
    </recommendedName>
</protein>
<reference evidence="6" key="2">
    <citation type="journal article" date="2021" name="PeerJ">
        <title>Extensive microbial diversity within the chicken gut microbiome revealed by metagenomics and culture.</title>
        <authorList>
            <person name="Gilroy R."/>
            <person name="Ravi A."/>
            <person name="Getino M."/>
            <person name="Pursley I."/>
            <person name="Horton D.L."/>
            <person name="Alikhan N.F."/>
            <person name="Baker D."/>
            <person name="Gharbi K."/>
            <person name="Hall N."/>
            <person name="Watson M."/>
            <person name="Adriaenssens E.M."/>
            <person name="Foster-Nyarko E."/>
            <person name="Jarju S."/>
            <person name="Secka A."/>
            <person name="Antonio M."/>
            <person name="Oren A."/>
            <person name="Chaudhuri R.R."/>
            <person name="La Ragione R."/>
            <person name="Hildebrand F."/>
            <person name="Pallen M.J."/>
        </authorList>
    </citation>
    <scope>NUCLEOTIDE SEQUENCE</scope>
    <source>
        <strain evidence="6">ChiSjej1B19-7085</strain>
    </source>
</reference>
<dbReference type="CDD" id="cd02042">
    <property type="entry name" value="ParAB_family"/>
    <property type="match status" value="1"/>
</dbReference>
<evidence type="ECO:0000256" key="1">
    <source>
        <dbReference type="ARBA" id="ARBA00006976"/>
    </source>
</evidence>
<gene>
    <name evidence="6" type="ORF">IAA54_10125</name>
</gene>
<dbReference type="AlphaFoldDB" id="A0A9D1J2D9"/>
<comment type="similarity">
    <text evidence="1">Belongs to the ParA family.</text>
</comment>
<proteinExistence type="inferred from homology"/>
<dbReference type="InterPro" id="IPR027417">
    <property type="entry name" value="P-loop_NTPase"/>
</dbReference>
<dbReference type="InterPro" id="IPR025669">
    <property type="entry name" value="AAA_dom"/>
</dbReference>
<comment type="subunit">
    <text evidence="3">Dimerizes in the presence of ATP but not ADP; ATP-binding is required for double-stranded (ds)DNA-binding. Interacts with DnaA.</text>
</comment>
<organism evidence="6 7">
    <name type="scientific">Candidatus Gallacutalibacter pullicola</name>
    <dbReference type="NCBI Taxonomy" id="2840830"/>
    <lineage>
        <taxon>Bacteria</taxon>
        <taxon>Bacillati</taxon>
        <taxon>Bacillota</taxon>
        <taxon>Clostridia</taxon>
        <taxon>Eubacteriales</taxon>
        <taxon>Candidatus Gallacutalibacter</taxon>
    </lineage>
</organism>
<dbReference type="SUPFAM" id="SSF52540">
    <property type="entry name" value="P-loop containing nucleoside triphosphate hydrolases"/>
    <property type="match status" value="1"/>
</dbReference>
<dbReference type="Pfam" id="PF13614">
    <property type="entry name" value="AAA_31"/>
    <property type="match status" value="1"/>
</dbReference>
<accession>A0A9D1J2D9</accession>
<name>A0A9D1J2D9_9FIRM</name>
<dbReference type="PIRSF" id="PIRSF009320">
    <property type="entry name" value="Nuc_binding_HP_1000"/>
    <property type="match status" value="1"/>
</dbReference>
<dbReference type="InterPro" id="IPR050678">
    <property type="entry name" value="DNA_Partitioning_ATPase"/>
</dbReference>
<reference evidence="6" key="1">
    <citation type="submission" date="2020-10" db="EMBL/GenBank/DDBJ databases">
        <authorList>
            <person name="Gilroy R."/>
        </authorList>
    </citation>
    <scope>NUCLEOTIDE SEQUENCE</scope>
    <source>
        <strain evidence="6">ChiSjej1B19-7085</strain>
    </source>
</reference>